<evidence type="ECO:0008006" key="4">
    <source>
        <dbReference type="Google" id="ProtNLM"/>
    </source>
</evidence>
<evidence type="ECO:0000313" key="2">
    <source>
        <dbReference type="EMBL" id="BAJ01005.1"/>
    </source>
</evidence>
<dbReference type="eggNOG" id="ENOG502Z7W2">
    <property type="taxonomic scope" value="Bacteria"/>
</dbReference>
<dbReference type="AlphaFoldDB" id="D4ZH56"/>
<dbReference type="Proteomes" id="UP000002350">
    <property type="component" value="Chromosome"/>
</dbReference>
<dbReference type="InterPro" id="IPR021307">
    <property type="entry name" value="DUF2884"/>
</dbReference>
<feature type="chain" id="PRO_5003068788" description="DUF2884 family protein" evidence="1">
    <location>
        <begin position="27"/>
        <end position="278"/>
    </location>
</feature>
<dbReference type="STRING" id="637905.SVI_1034"/>
<reference evidence="3" key="1">
    <citation type="journal article" date="2010" name="Mol. Biosyst.">
        <title>Complete genome sequence and comparative analysis of Shewanella violacea, a psychrophilic and piezophilic bacterium from deep sea floor sediments.</title>
        <authorList>
            <person name="Aono E."/>
            <person name="Baba T."/>
            <person name="Ara T."/>
            <person name="Nishi T."/>
            <person name="Nakamichi T."/>
            <person name="Inamoto E."/>
            <person name="Toyonaga H."/>
            <person name="Hasegawa M."/>
            <person name="Takai Y."/>
            <person name="Okumura Y."/>
            <person name="Baba M."/>
            <person name="Tomita M."/>
            <person name="Kato C."/>
            <person name="Oshima T."/>
            <person name="Nakasone K."/>
            <person name="Mori H."/>
        </authorList>
    </citation>
    <scope>NUCLEOTIDE SEQUENCE [LARGE SCALE GENOMIC DNA]</scope>
    <source>
        <strain evidence="3">JCM 10179 / CIP 106290 / LMG 19151 / DSS12</strain>
    </source>
</reference>
<accession>D4ZH56</accession>
<protein>
    <recommendedName>
        <fullName evidence="4">DUF2884 family protein</fullName>
    </recommendedName>
</protein>
<dbReference type="EMBL" id="AP011177">
    <property type="protein sequence ID" value="BAJ01005.1"/>
    <property type="molecule type" value="Genomic_DNA"/>
</dbReference>
<proteinExistence type="predicted"/>
<dbReference type="HOGENOM" id="CLU_087938_0_0_6"/>
<keyword evidence="3" id="KW-1185">Reference proteome</keyword>
<evidence type="ECO:0000256" key="1">
    <source>
        <dbReference type="SAM" id="SignalP"/>
    </source>
</evidence>
<name>D4ZH56_SHEVD</name>
<dbReference type="Pfam" id="PF11101">
    <property type="entry name" value="DUF2884"/>
    <property type="match status" value="1"/>
</dbReference>
<feature type="signal peptide" evidence="1">
    <location>
        <begin position="1"/>
        <end position="26"/>
    </location>
</feature>
<organism evidence="2 3">
    <name type="scientific">Shewanella violacea (strain JCM 10179 / CIP 106290 / LMG 19151 / DSS12)</name>
    <dbReference type="NCBI Taxonomy" id="637905"/>
    <lineage>
        <taxon>Bacteria</taxon>
        <taxon>Pseudomonadati</taxon>
        <taxon>Pseudomonadota</taxon>
        <taxon>Gammaproteobacteria</taxon>
        <taxon>Alteromonadales</taxon>
        <taxon>Shewanellaceae</taxon>
        <taxon>Shewanella</taxon>
    </lineage>
</organism>
<keyword evidence="1" id="KW-0732">Signal</keyword>
<gene>
    <name evidence="2" type="ordered locus">SVI_1034</name>
</gene>
<evidence type="ECO:0000313" key="3">
    <source>
        <dbReference type="Proteomes" id="UP000002350"/>
    </source>
</evidence>
<dbReference type="KEGG" id="svo:SVI_1034"/>
<sequence>MMRKLATSIGISTVLLVSGTITSVSAHEEHSSASYSSDNSHCEVALNYDITVEPKLLSISDAGKEVYRIEMGKLYVQGEQVPLNARQEKLLSQYSDQVSTQVPEVIALVHDAVGIASTAASMALTPLLGDAAGAKLDEMMDGFQQRVEKLAYQNGDKFYLGSTESSLEDTFGEDFEQEVEQLVKNSIGTMMMNLGSEMLSGDGDSFEQKMQSFGQKMENVGQDIELQMEAQAQELESRADKMCDKFQNLIALEQQLRIAVPELEKYPLIDAPKVELLE</sequence>